<sequence length="466" mass="53033">MDTMEKSPRPDIPFDYSLARLKKEFTQTGIEQGWLHTESPILLAVSGGSDSMAMLWLFSRFRNTNLVVAHLDHGIRGEEGKEDSRFVASMASRFGVRYISESLPVPSLLQKGESLEDGARRIRYRFLEETGKALGAWGIGVAHTKDDSAETFLHNLFRGTGVRGLTGIPEKRGLIFRPLLQYSRDYLRQLLRWYGLPWREDSTNEDTAYLRNKIRTVLIPFIEREVNSSARKHILGTAGDLAFFRGREEKLQKSLLRLASVSLPFCSYACPVSFLRKLDGETAAVFLRGAGRILGLKALSRERTETLVGLLRTDGPWCFQWQSSMYVFCSFPYVTWVDPVILNQPDPSGLNVHLEGNQGNFEWNGWQFTWKRETSEKVCAGWMRAVLPWSGVIHVSSLSELQQYKDAWAPRWARRIIPVLRSGSFDWIPFWGRRTSGILNETGDQVAVIQAEVYHLTAEKGKDYGV</sequence>
<reference evidence="8" key="1">
    <citation type="submission" date="2019-08" db="EMBL/GenBank/DDBJ databases">
        <authorList>
            <person name="Kucharzyk K."/>
            <person name="Murdoch R.W."/>
            <person name="Higgins S."/>
            <person name="Loffler F."/>
        </authorList>
    </citation>
    <scope>NUCLEOTIDE SEQUENCE</scope>
</reference>
<evidence type="ECO:0000259" key="7">
    <source>
        <dbReference type="Pfam" id="PF01171"/>
    </source>
</evidence>
<dbReference type="InterPro" id="IPR012094">
    <property type="entry name" value="tRNA_Ile_lys_synt"/>
</dbReference>
<evidence type="ECO:0000313" key="8">
    <source>
        <dbReference type="EMBL" id="MPM06258.1"/>
    </source>
</evidence>
<evidence type="ECO:0000256" key="1">
    <source>
        <dbReference type="ARBA" id="ARBA00013267"/>
    </source>
</evidence>
<proteinExistence type="inferred from homology"/>
<keyword evidence="2 8" id="KW-0436">Ligase</keyword>
<evidence type="ECO:0000256" key="5">
    <source>
        <dbReference type="ARBA" id="ARBA00022840"/>
    </source>
</evidence>
<dbReference type="GO" id="GO:0005524">
    <property type="term" value="F:ATP binding"/>
    <property type="evidence" value="ECO:0007669"/>
    <property type="project" value="UniProtKB-KW"/>
</dbReference>
<dbReference type="EC" id="6.3.4.19" evidence="1"/>
<evidence type="ECO:0000256" key="2">
    <source>
        <dbReference type="ARBA" id="ARBA00022598"/>
    </source>
</evidence>
<keyword evidence="5" id="KW-0067">ATP-binding</keyword>
<evidence type="ECO:0000256" key="3">
    <source>
        <dbReference type="ARBA" id="ARBA00022694"/>
    </source>
</evidence>
<comment type="catalytic activity">
    <reaction evidence="6">
        <text>cytidine(34) in tRNA(Ile2) + L-lysine + ATP = lysidine(34) in tRNA(Ile2) + AMP + diphosphate + H(+)</text>
        <dbReference type="Rhea" id="RHEA:43744"/>
        <dbReference type="Rhea" id="RHEA-COMP:10625"/>
        <dbReference type="Rhea" id="RHEA-COMP:10670"/>
        <dbReference type="ChEBI" id="CHEBI:15378"/>
        <dbReference type="ChEBI" id="CHEBI:30616"/>
        <dbReference type="ChEBI" id="CHEBI:32551"/>
        <dbReference type="ChEBI" id="CHEBI:33019"/>
        <dbReference type="ChEBI" id="CHEBI:82748"/>
        <dbReference type="ChEBI" id="CHEBI:83665"/>
        <dbReference type="ChEBI" id="CHEBI:456215"/>
        <dbReference type="EC" id="6.3.4.19"/>
    </reaction>
</comment>
<dbReference type="AlphaFoldDB" id="A0A644WS19"/>
<dbReference type="SUPFAM" id="SSF52402">
    <property type="entry name" value="Adenine nucleotide alpha hydrolases-like"/>
    <property type="match status" value="1"/>
</dbReference>
<accession>A0A644WS19</accession>
<name>A0A644WS19_9ZZZZ</name>
<dbReference type="CDD" id="cd01992">
    <property type="entry name" value="TilS_N"/>
    <property type="match status" value="1"/>
</dbReference>
<dbReference type="InterPro" id="IPR012795">
    <property type="entry name" value="tRNA_Ile_lys_synt_N"/>
</dbReference>
<dbReference type="PANTHER" id="PTHR43033:SF1">
    <property type="entry name" value="TRNA(ILE)-LYSIDINE SYNTHASE-RELATED"/>
    <property type="match status" value="1"/>
</dbReference>
<protein>
    <recommendedName>
        <fullName evidence="1">tRNA(Ile)-lysidine synthetase</fullName>
        <ecNumber evidence="1">6.3.4.19</ecNumber>
    </recommendedName>
</protein>
<dbReference type="InterPro" id="IPR014729">
    <property type="entry name" value="Rossmann-like_a/b/a_fold"/>
</dbReference>
<feature type="domain" description="tRNA(Ile)-lysidine/2-thiocytidine synthase N-terminal" evidence="7">
    <location>
        <begin position="41"/>
        <end position="216"/>
    </location>
</feature>
<gene>
    <name evidence="8" type="primary">tilS_16</name>
    <name evidence="8" type="ORF">SDC9_52554</name>
</gene>
<keyword evidence="4" id="KW-0547">Nucleotide-binding</keyword>
<dbReference type="GO" id="GO:0008033">
    <property type="term" value="P:tRNA processing"/>
    <property type="evidence" value="ECO:0007669"/>
    <property type="project" value="UniProtKB-KW"/>
</dbReference>
<dbReference type="Pfam" id="PF01171">
    <property type="entry name" value="ATP_bind_3"/>
    <property type="match status" value="1"/>
</dbReference>
<dbReference type="NCBIfam" id="TIGR02432">
    <property type="entry name" value="lysidine_TilS_N"/>
    <property type="match status" value="1"/>
</dbReference>
<comment type="caution">
    <text evidence="8">The sequence shown here is derived from an EMBL/GenBank/DDBJ whole genome shotgun (WGS) entry which is preliminary data.</text>
</comment>
<dbReference type="GO" id="GO:0032267">
    <property type="term" value="F:tRNA(Ile)-lysidine synthase activity"/>
    <property type="evidence" value="ECO:0007669"/>
    <property type="project" value="UniProtKB-EC"/>
</dbReference>
<dbReference type="PANTHER" id="PTHR43033">
    <property type="entry name" value="TRNA(ILE)-LYSIDINE SYNTHASE-RELATED"/>
    <property type="match status" value="1"/>
</dbReference>
<dbReference type="Gene3D" id="3.40.50.620">
    <property type="entry name" value="HUPs"/>
    <property type="match status" value="1"/>
</dbReference>
<dbReference type="HAMAP" id="MF_01161">
    <property type="entry name" value="tRNA_Ile_lys_synt"/>
    <property type="match status" value="1"/>
</dbReference>
<dbReference type="EMBL" id="VSSQ01001212">
    <property type="protein sequence ID" value="MPM06258.1"/>
    <property type="molecule type" value="Genomic_DNA"/>
</dbReference>
<dbReference type="InterPro" id="IPR011063">
    <property type="entry name" value="TilS/TtcA_N"/>
</dbReference>
<keyword evidence="3" id="KW-0819">tRNA processing</keyword>
<organism evidence="8">
    <name type="scientific">bioreactor metagenome</name>
    <dbReference type="NCBI Taxonomy" id="1076179"/>
    <lineage>
        <taxon>unclassified sequences</taxon>
        <taxon>metagenomes</taxon>
        <taxon>ecological metagenomes</taxon>
    </lineage>
</organism>
<evidence type="ECO:0000256" key="4">
    <source>
        <dbReference type="ARBA" id="ARBA00022741"/>
    </source>
</evidence>
<evidence type="ECO:0000256" key="6">
    <source>
        <dbReference type="ARBA" id="ARBA00048539"/>
    </source>
</evidence>